<reference evidence="1 2" key="1">
    <citation type="submission" date="2014-04" db="EMBL/GenBank/DDBJ databases">
        <title>Draft genome sequence of Bacillus azotoformans MEV2011, a (co-) denitrifying strain unable to grow in the presence of oxygen.</title>
        <authorList>
            <person name="Nielsen M."/>
            <person name="Schreiber L."/>
            <person name="Finster K."/>
            <person name="Schramm A."/>
        </authorList>
    </citation>
    <scope>NUCLEOTIDE SEQUENCE [LARGE SCALE GENOMIC DNA]</scope>
    <source>
        <strain evidence="1 2">MEV2011</strain>
    </source>
</reference>
<dbReference type="AlphaFoldDB" id="A0A072NTH0"/>
<dbReference type="EMBL" id="JJRY01000001">
    <property type="protein sequence ID" value="KEF40138.1"/>
    <property type="molecule type" value="Genomic_DNA"/>
</dbReference>
<protein>
    <submittedName>
        <fullName evidence="1">Uncharacterized protein</fullName>
    </submittedName>
</protein>
<accession>A0A072NTH0</accession>
<dbReference type="Proteomes" id="UP000027936">
    <property type="component" value="Unassembled WGS sequence"/>
</dbReference>
<dbReference type="OrthoDB" id="9961706at2"/>
<evidence type="ECO:0000313" key="1">
    <source>
        <dbReference type="EMBL" id="KEF40138.1"/>
    </source>
</evidence>
<gene>
    <name evidence="1" type="ORF">M670_00154</name>
</gene>
<dbReference type="RefSeq" id="WP_035192469.1">
    <property type="nucleotide sequence ID" value="NZ_JJRY01000001.1"/>
</dbReference>
<name>A0A072NTH0_SCHAZ</name>
<proteinExistence type="predicted"/>
<dbReference type="PATRIC" id="fig|1348973.3.peg.149"/>
<organism evidence="1 2">
    <name type="scientific">Schinkia azotoformans MEV2011</name>
    <dbReference type="NCBI Taxonomy" id="1348973"/>
    <lineage>
        <taxon>Bacteria</taxon>
        <taxon>Bacillati</taxon>
        <taxon>Bacillota</taxon>
        <taxon>Bacilli</taxon>
        <taxon>Bacillales</taxon>
        <taxon>Bacillaceae</taxon>
        <taxon>Calidifontibacillus/Schinkia group</taxon>
        <taxon>Schinkia</taxon>
    </lineage>
</organism>
<comment type="caution">
    <text evidence="1">The sequence shown here is derived from an EMBL/GenBank/DDBJ whole genome shotgun (WGS) entry which is preliminary data.</text>
</comment>
<sequence>MGKVTVKIRCKSDLGLIEQSVPRRIEAEYVGRYRKAVICIRESFYGDGYVAFEVQTGRAIKDGQDFKEVKQKAFELIENNYVGVEKLIDRLAPLYGEICFAFNGNEILGNTLMDQKVYRKCMKRTNGRYKEIADKVLNKDSMPKTS</sequence>
<evidence type="ECO:0000313" key="2">
    <source>
        <dbReference type="Proteomes" id="UP000027936"/>
    </source>
</evidence>